<keyword evidence="2 4" id="KW-0238">DNA-binding</keyword>
<feature type="DNA-binding region" description="H-T-H motif" evidence="4">
    <location>
        <begin position="66"/>
        <end position="85"/>
    </location>
</feature>
<evidence type="ECO:0000256" key="2">
    <source>
        <dbReference type="ARBA" id="ARBA00023125"/>
    </source>
</evidence>
<dbReference type="SUPFAM" id="SSF46689">
    <property type="entry name" value="Homeodomain-like"/>
    <property type="match status" value="1"/>
</dbReference>
<feature type="domain" description="HTH tetR-type" evidence="6">
    <location>
        <begin position="43"/>
        <end position="103"/>
    </location>
</feature>
<proteinExistence type="predicted"/>
<evidence type="ECO:0000313" key="8">
    <source>
        <dbReference type="Proteomes" id="UP000522081"/>
    </source>
</evidence>
<sequence length="274" mass="31657">MPIGRAAGPRRKLNITAPARHIGKTDGEGDREERRTYTSPAILARRKRIVEKAHEILGEGGVDALTIRRLAAESDVAPRTIYRLFGDKDGVILATVSDRMAEVRAQIAANTSEYTLERVFDELDWMISEMERDTEYGRVVVGFVFWMEPRRREVRELLSVAYSRFRNWLEREIEKGNVRHDLDRERIANVHVMHEYLVYRRWTLGVVGSHQARLELRACFLQTASVLLVGKAYEDCMKHLAELHAKLDPPEPLRWDDPDTEHDPQIIDDDGEDE</sequence>
<dbReference type="PANTHER" id="PTHR30055">
    <property type="entry name" value="HTH-TYPE TRANSCRIPTIONAL REGULATOR RUTR"/>
    <property type="match status" value="1"/>
</dbReference>
<dbReference type="GO" id="GO:0000976">
    <property type="term" value="F:transcription cis-regulatory region binding"/>
    <property type="evidence" value="ECO:0007669"/>
    <property type="project" value="TreeGrafter"/>
</dbReference>
<feature type="compositionally biased region" description="Basic and acidic residues" evidence="5">
    <location>
        <begin position="23"/>
        <end position="35"/>
    </location>
</feature>
<dbReference type="PANTHER" id="PTHR30055:SF234">
    <property type="entry name" value="HTH-TYPE TRANSCRIPTIONAL REGULATOR BETI"/>
    <property type="match status" value="1"/>
</dbReference>
<dbReference type="InterPro" id="IPR001647">
    <property type="entry name" value="HTH_TetR"/>
</dbReference>
<keyword evidence="1" id="KW-0805">Transcription regulation</keyword>
<dbReference type="Gene3D" id="1.10.357.10">
    <property type="entry name" value="Tetracycline Repressor, domain 2"/>
    <property type="match status" value="1"/>
</dbReference>
<feature type="region of interest" description="Disordered" evidence="5">
    <location>
        <begin position="248"/>
        <end position="274"/>
    </location>
</feature>
<comment type="caution">
    <text evidence="7">The sequence shown here is derived from an EMBL/GenBank/DDBJ whole genome shotgun (WGS) entry which is preliminary data.</text>
</comment>
<dbReference type="EMBL" id="JACBZF010000007">
    <property type="protein sequence ID" value="NYH96774.1"/>
    <property type="molecule type" value="Genomic_DNA"/>
</dbReference>
<accession>A0A7Y9XY70</accession>
<dbReference type="InterPro" id="IPR036271">
    <property type="entry name" value="Tet_transcr_reg_TetR-rel_C_sf"/>
</dbReference>
<dbReference type="SUPFAM" id="SSF48498">
    <property type="entry name" value="Tetracyclin repressor-like, C-terminal domain"/>
    <property type="match status" value="1"/>
</dbReference>
<evidence type="ECO:0000256" key="5">
    <source>
        <dbReference type="SAM" id="MobiDB-lite"/>
    </source>
</evidence>
<reference evidence="7 8" key="1">
    <citation type="submission" date="2020-07" db="EMBL/GenBank/DDBJ databases">
        <title>Genomic Encyclopedia of Type Strains, Phase IV (KMG-IV): sequencing the most valuable type-strain genomes for metagenomic binning, comparative biology and taxonomic classification.</title>
        <authorList>
            <person name="Goeker M."/>
        </authorList>
    </citation>
    <scope>NUCLEOTIDE SEQUENCE [LARGE SCALE GENOMIC DNA]</scope>
    <source>
        <strain evidence="7 8">DSM 29043</strain>
    </source>
</reference>
<protein>
    <submittedName>
        <fullName evidence="7">AcrR family transcriptional regulator</fullName>
    </submittedName>
</protein>
<evidence type="ECO:0000256" key="4">
    <source>
        <dbReference type="PROSITE-ProRule" id="PRU00335"/>
    </source>
</evidence>
<keyword evidence="3" id="KW-0804">Transcription</keyword>
<evidence type="ECO:0000259" key="6">
    <source>
        <dbReference type="PROSITE" id="PS50977"/>
    </source>
</evidence>
<organism evidence="7 8">
    <name type="scientific">Novosphingobium marinum</name>
    <dbReference type="NCBI Taxonomy" id="1514948"/>
    <lineage>
        <taxon>Bacteria</taxon>
        <taxon>Pseudomonadati</taxon>
        <taxon>Pseudomonadota</taxon>
        <taxon>Alphaproteobacteria</taxon>
        <taxon>Sphingomonadales</taxon>
        <taxon>Sphingomonadaceae</taxon>
        <taxon>Novosphingobium</taxon>
    </lineage>
</organism>
<keyword evidence="8" id="KW-1185">Reference proteome</keyword>
<dbReference type="Proteomes" id="UP000522081">
    <property type="component" value="Unassembled WGS sequence"/>
</dbReference>
<dbReference type="Gene3D" id="1.10.10.60">
    <property type="entry name" value="Homeodomain-like"/>
    <property type="match status" value="1"/>
</dbReference>
<dbReference type="Pfam" id="PF00440">
    <property type="entry name" value="TetR_N"/>
    <property type="match status" value="1"/>
</dbReference>
<feature type="compositionally biased region" description="Basic and acidic residues" evidence="5">
    <location>
        <begin position="248"/>
        <end position="265"/>
    </location>
</feature>
<dbReference type="InterPro" id="IPR050109">
    <property type="entry name" value="HTH-type_TetR-like_transc_reg"/>
</dbReference>
<name>A0A7Y9XY70_9SPHN</name>
<dbReference type="RefSeq" id="WP_229735683.1">
    <property type="nucleotide sequence ID" value="NZ_BMGF01000008.1"/>
</dbReference>
<evidence type="ECO:0000256" key="1">
    <source>
        <dbReference type="ARBA" id="ARBA00023015"/>
    </source>
</evidence>
<dbReference type="PROSITE" id="PS50977">
    <property type="entry name" value="HTH_TETR_2"/>
    <property type="match status" value="1"/>
</dbReference>
<gene>
    <name evidence="7" type="ORF">FHS75_003125</name>
</gene>
<evidence type="ECO:0000256" key="3">
    <source>
        <dbReference type="ARBA" id="ARBA00023163"/>
    </source>
</evidence>
<dbReference type="GO" id="GO:0003700">
    <property type="term" value="F:DNA-binding transcription factor activity"/>
    <property type="evidence" value="ECO:0007669"/>
    <property type="project" value="TreeGrafter"/>
</dbReference>
<dbReference type="InterPro" id="IPR009057">
    <property type="entry name" value="Homeodomain-like_sf"/>
</dbReference>
<feature type="region of interest" description="Disordered" evidence="5">
    <location>
        <begin position="1"/>
        <end position="35"/>
    </location>
</feature>
<evidence type="ECO:0000313" key="7">
    <source>
        <dbReference type="EMBL" id="NYH96774.1"/>
    </source>
</evidence>
<dbReference type="AlphaFoldDB" id="A0A7Y9XY70"/>